<name>V8P158_OPHHA</name>
<protein>
    <submittedName>
        <fullName evidence="1">Uncharacterized protein</fullName>
    </submittedName>
</protein>
<evidence type="ECO:0000313" key="2">
    <source>
        <dbReference type="Proteomes" id="UP000018936"/>
    </source>
</evidence>
<gene>
    <name evidence="1" type="ORF">L345_06653</name>
</gene>
<accession>V8P158</accession>
<feature type="non-terminal residue" evidence="1">
    <location>
        <position position="1"/>
    </location>
</feature>
<evidence type="ECO:0000313" key="1">
    <source>
        <dbReference type="EMBL" id="ETE67557.1"/>
    </source>
</evidence>
<reference evidence="1 2" key="1">
    <citation type="journal article" date="2013" name="Proc. Natl. Acad. Sci. U.S.A.">
        <title>The king cobra genome reveals dynamic gene evolution and adaptation in the snake venom system.</title>
        <authorList>
            <person name="Vonk F.J."/>
            <person name="Casewell N.R."/>
            <person name="Henkel C.V."/>
            <person name="Heimberg A.M."/>
            <person name="Jansen H.J."/>
            <person name="McCleary R.J."/>
            <person name="Kerkkamp H.M."/>
            <person name="Vos R.A."/>
            <person name="Guerreiro I."/>
            <person name="Calvete J.J."/>
            <person name="Wuster W."/>
            <person name="Woods A.E."/>
            <person name="Logan J.M."/>
            <person name="Harrison R.A."/>
            <person name="Castoe T.A."/>
            <person name="de Koning A.P."/>
            <person name="Pollock D.D."/>
            <person name="Yandell M."/>
            <person name="Calderon D."/>
            <person name="Renjifo C."/>
            <person name="Currier R.B."/>
            <person name="Salgado D."/>
            <person name="Pla D."/>
            <person name="Sanz L."/>
            <person name="Hyder A.S."/>
            <person name="Ribeiro J.M."/>
            <person name="Arntzen J.W."/>
            <person name="van den Thillart G.E."/>
            <person name="Boetzer M."/>
            <person name="Pirovano W."/>
            <person name="Dirks R.P."/>
            <person name="Spaink H.P."/>
            <person name="Duboule D."/>
            <person name="McGlinn E."/>
            <person name="Kini R.M."/>
            <person name="Richardson M.K."/>
        </authorList>
    </citation>
    <scope>NUCLEOTIDE SEQUENCE</scope>
    <source>
        <tissue evidence="1">Blood</tissue>
    </source>
</reference>
<organism evidence="1 2">
    <name type="scientific">Ophiophagus hannah</name>
    <name type="common">King cobra</name>
    <name type="synonym">Naja hannah</name>
    <dbReference type="NCBI Taxonomy" id="8665"/>
    <lineage>
        <taxon>Eukaryota</taxon>
        <taxon>Metazoa</taxon>
        <taxon>Chordata</taxon>
        <taxon>Craniata</taxon>
        <taxon>Vertebrata</taxon>
        <taxon>Euteleostomi</taxon>
        <taxon>Lepidosauria</taxon>
        <taxon>Squamata</taxon>
        <taxon>Bifurcata</taxon>
        <taxon>Unidentata</taxon>
        <taxon>Episquamata</taxon>
        <taxon>Toxicofera</taxon>
        <taxon>Serpentes</taxon>
        <taxon>Colubroidea</taxon>
        <taxon>Elapidae</taxon>
        <taxon>Elapinae</taxon>
        <taxon>Ophiophagus</taxon>
    </lineage>
</organism>
<dbReference type="EMBL" id="AZIM01001255">
    <property type="protein sequence ID" value="ETE67557.1"/>
    <property type="molecule type" value="Genomic_DNA"/>
</dbReference>
<dbReference type="AlphaFoldDB" id="V8P158"/>
<proteinExistence type="predicted"/>
<comment type="caution">
    <text evidence="1">The sequence shown here is derived from an EMBL/GenBank/DDBJ whole genome shotgun (WGS) entry which is preliminary data.</text>
</comment>
<sequence>MFCSVVCQPLIGGGERAIRLEGWAFFPSSLTSRREVACLCTPAGLAMVCPGAKHKGNRKQGRPSFCLAREESGFVSAVMEVSKAGEERSAGGGQPRRGWREDRVDKAVSLGPGKAKKPLCAAPRDRGNQACNVAKKSRSQTINPFDAVYGAGLVRIATIKGSCIRPRLNRSMQRAIRKCASVCHSGNEAPRPRRAAKALEAPRPEVGARGRLPAPLVTFLWKGAWPVETRGDNEEILRPPGSRPLARRRLVFPEARMLIEEFWE</sequence>
<dbReference type="Proteomes" id="UP000018936">
    <property type="component" value="Unassembled WGS sequence"/>
</dbReference>
<keyword evidence="2" id="KW-1185">Reference proteome</keyword>